<name>A0A090X611_9FLAO</name>
<gene>
    <name evidence="1" type="ORF">JCM19274_762</name>
</gene>
<sequence>MVTKRNKSCFFIVINWFIDKLLEIMVDNEFLNFVLKSNICS</sequence>
<proteinExistence type="predicted"/>
<reference evidence="1 2" key="1">
    <citation type="journal article" date="2014" name="Genome Announc.">
        <title>Draft Genome Sequences of Marine Flavobacterium Algibacter lectus Strains SS8 and NR4.</title>
        <authorList>
            <person name="Takatani N."/>
            <person name="Nakanishi M."/>
            <person name="Meirelles P."/>
            <person name="Mino S."/>
            <person name="Suda W."/>
            <person name="Oshima K."/>
            <person name="Hattori M."/>
            <person name="Ohkuma M."/>
            <person name="Hosokawa M."/>
            <person name="Miyashita K."/>
            <person name="Thompson F.L."/>
            <person name="Niwa A."/>
            <person name="Sawabe T."/>
            <person name="Sawabe T."/>
        </authorList>
    </citation>
    <scope>NUCLEOTIDE SEQUENCE [LARGE SCALE GENOMIC DNA]</scope>
    <source>
        <strain evidence="2">JCM19274</strain>
    </source>
</reference>
<evidence type="ECO:0000313" key="2">
    <source>
        <dbReference type="Proteomes" id="UP000029643"/>
    </source>
</evidence>
<dbReference type="AlphaFoldDB" id="A0A090X611"/>
<evidence type="ECO:0000313" key="1">
    <source>
        <dbReference type="EMBL" id="GAL80472.1"/>
    </source>
</evidence>
<comment type="caution">
    <text evidence="1">The sequence shown here is derived from an EMBL/GenBank/DDBJ whole genome shotgun (WGS) entry which is preliminary data.</text>
</comment>
<dbReference type="EMBL" id="BBNU01000010">
    <property type="protein sequence ID" value="GAL80472.1"/>
    <property type="molecule type" value="Genomic_DNA"/>
</dbReference>
<accession>A0A090X611</accession>
<dbReference type="Proteomes" id="UP000029643">
    <property type="component" value="Unassembled WGS sequence"/>
</dbReference>
<protein>
    <submittedName>
        <fullName evidence="1">Uncharacterized protein</fullName>
    </submittedName>
</protein>
<organism evidence="1 2">
    <name type="scientific">Algibacter lectus</name>
    <dbReference type="NCBI Taxonomy" id="221126"/>
    <lineage>
        <taxon>Bacteria</taxon>
        <taxon>Pseudomonadati</taxon>
        <taxon>Bacteroidota</taxon>
        <taxon>Flavobacteriia</taxon>
        <taxon>Flavobacteriales</taxon>
        <taxon>Flavobacteriaceae</taxon>
        <taxon>Algibacter</taxon>
    </lineage>
</organism>